<keyword evidence="2" id="KW-1185">Reference proteome</keyword>
<comment type="caution">
    <text evidence="1">The sequence shown here is derived from an EMBL/GenBank/DDBJ whole genome shotgun (WGS) entry which is preliminary data.</text>
</comment>
<protein>
    <submittedName>
        <fullName evidence="1">Uncharacterized protein</fullName>
    </submittedName>
</protein>
<evidence type="ECO:0000313" key="1">
    <source>
        <dbReference type="EMBL" id="KII66424.1"/>
    </source>
</evidence>
<sequence>MEKDYKGDTTNELFTRNHRHAIHLIEKMRKDLGSGSGDTSDDFTTVRNAVISSAEFKRSVFECNKNMKRIRENIKFKISEVDLAILELNSAVSEMNFHQQSIEKLISSGTTVDDPGISIMESFRENAPDDLKNGITDRNILKLNAIRFRKAEVEHLLALDKIKEAEVKKLEHEVKIFLKGVKSVHRRLENLLSVIDSLD</sequence>
<dbReference type="AlphaFoldDB" id="A0A0C2ILV3"/>
<reference evidence="1 2" key="1">
    <citation type="journal article" date="2014" name="Genome Biol. Evol.">
        <title>The genome of the myxosporean Thelohanellus kitauei shows adaptations to nutrient acquisition within its fish host.</title>
        <authorList>
            <person name="Yang Y."/>
            <person name="Xiong J."/>
            <person name="Zhou Z."/>
            <person name="Huo F."/>
            <person name="Miao W."/>
            <person name="Ran C."/>
            <person name="Liu Y."/>
            <person name="Zhang J."/>
            <person name="Feng J."/>
            <person name="Wang M."/>
            <person name="Wang M."/>
            <person name="Wang L."/>
            <person name="Yao B."/>
        </authorList>
    </citation>
    <scope>NUCLEOTIDE SEQUENCE [LARGE SCALE GENOMIC DNA]</scope>
    <source>
        <strain evidence="1">Wuqing</strain>
    </source>
</reference>
<gene>
    <name evidence="1" type="ORF">RF11_02068</name>
</gene>
<proteinExistence type="predicted"/>
<accession>A0A0C2ILV3</accession>
<evidence type="ECO:0000313" key="2">
    <source>
        <dbReference type="Proteomes" id="UP000031668"/>
    </source>
</evidence>
<name>A0A0C2ILV3_THEKT</name>
<dbReference type="EMBL" id="JWZT01003532">
    <property type="protein sequence ID" value="KII66424.1"/>
    <property type="molecule type" value="Genomic_DNA"/>
</dbReference>
<organism evidence="1 2">
    <name type="scientific">Thelohanellus kitauei</name>
    <name type="common">Myxosporean</name>
    <dbReference type="NCBI Taxonomy" id="669202"/>
    <lineage>
        <taxon>Eukaryota</taxon>
        <taxon>Metazoa</taxon>
        <taxon>Cnidaria</taxon>
        <taxon>Myxozoa</taxon>
        <taxon>Myxosporea</taxon>
        <taxon>Bivalvulida</taxon>
        <taxon>Platysporina</taxon>
        <taxon>Myxobolidae</taxon>
        <taxon>Thelohanellus</taxon>
    </lineage>
</organism>
<dbReference type="Proteomes" id="UP000031668">
    <property type="component" value="Unassembled WGS sequence"/>
</dbReference>